<feature type="compositionally biased region" description="Basic and acidic residues" evidence="1">
    <location>
        <begin position="87"/>
        <end position="98"/>
    </location>
</feature>
<sequence length="134" mass="13927">MKPAFHFLLFLLLALAAAPTPGYSSAAKVVRPKKAVAVEPAQGSRPGSARGRSTATKPPVKSVPQTHRQSKPLRVEAGARSSFLEARSARGERTERTARSARSSRGSEGSRSIRGGGSSSRAGAGSSRGHGRGH</sequence>
<organism evidence="3 4">
    <name type="scientific">Hymenobacter nitidus</name>
    <dbReference type="NCBI Taxonomy" id="2880929"/>
    <lineage>
        <taxon>Bacteria</taxon>
        <taxon>Pseudomonadati</taxon>
        <taxon>Bacteroidota</taxon>
        <taxon>Cytophagia</taxon>
        <taxon>Cytophagales</taxon>
        <taxon>Hymenobacteraceae</taxon>
        <taxon>Hymenobacter</taxon>
    </lineage>
</organism>
<feature type="compositionally biased region" description="Low complexity" evidence="1">
    <location>
        <begin position="100"/>
        <end position="127"/>
    </location>
</feature>
<feature type="region of interest" description="Disordered" evidence="1">
    <location>
        <begin position="25"/>
        <end position="134"/>
    </location>
</feature>
<evidence type="ECO:0000313" key="4">
    <source>
        <dbReference type="Proteomes" id="UP001165297"/>
    </source>
</evidence>
<dbReference type="RefSeq" id="WP_226185077.1">
    <property type="nucleotide sequence ID" value="NZ_JAJADQ010000004.1"/>
</dbReference>
<reference evidence="3" key="1">
    <citation type="submission" date="2021-10" db="EMBL/GenBank/DDBJ databases">
        <authorList>
            <person name="Dean J.D."/>
            <person name="Kim M.K."/>
            <person name="Newey C.N."/>
            <person name="Stoker T.S."/>
            <person name="Thompson D.W."/>
            <person name="Grose J.H."/>
        </authorList>
    </citation>
    <scope>NUCLEOTIDE SEQUENCE</scope>
    <source>
        <strain evidence="3">BT635</strain>
    </source>
</reference>
<feature type="chain" id="PRO_5047488641" description="Translation initiation factor IF-2" evidence="2">
    <location>
        <begin position="27"/>
        <end position="134"/>
    </location>
</feature>
<accession>A0ABS8AF91</accession>
<evidence type="ECO:0000256" key="1">
    <source>
        <dbReference type="SAM" id="MobiDB-lite"/>
    </source>
</evidence>
<keyword evidence="2" id="KW-0732">Signal</keyword>
<evidence type="ECO:0008006" key="5">
    <source>
        <dbReference type="Google" id="ProtNLM"/>
    </source>
</evidence>
<evidence type="ECO:0000256" key="2">
    <source>
        <dbReference type="SAM" id="SignalP"/>
    </source>
</evidence>
<gene>
    <name evidence="3" type="ORF">LGH70_09925</name>
</gene>
<keyword evidence="4" id="KW-1185">Reference proteome</keyword>
<dbReference type="EMBL" id="JAJADQ010000004">
    <property type="protein sequence ID" value="MCB2377900.1"/>
    <property type="molecule type" value="Genomic_DNA"/>
</dbReference>
<evidence type="ECO:0000313" key="3">
    <source>
        <dbReference type="EMBL" id="MCB2377900.1"/>
    </source>
</evidence>
<protein>
    <recommendedName>
        <fullName evidence="5">Translation initiation factor IF-2</fullName>
    </recommendedName>
</protein>
<proteinExistence type="predicted"/>
<dbReference type="Proteomes" id="UP001165297">
    <property type="component" value="Unassembled WGS sequence"/>
</dbReference>
<name>A0ABS8AF91_9BACT</name>
<comment type="caution">
    <text evidence="3">The sequence shown here is derived from an EMBL/GenBank/DDBJ whole genome shotgun (WGS) entry which is preliminary data.</text>
</comment>
<feature type="signal peptide" evidence="2">
    <location>
        <begin position="1"/>
        <end position="26"/>
    </location>
</feature>